<dbReference type="EC" id="2.3.1.225" evidence="8"/>
<dbReference type="EMBL" id="CANTFM010000767">
    <property type="protein sequence ID" value="CAI5729582.1"/>
    <property type="molecule type" value="Genomic_DNA"/>
</dbReference>
<dbReference type="InterPro" id="IPR036770">
    <property type="entry name" value="Ankyrin_rpt-contain_sf"/>
</dbReference>
<dbReference type="InterPro" id="IPR002110">
    <property type="entry name" value="Ankyrin_rpt"/>
</dbReference>
<dbReference type="GO" id="GO:0016020">
    <property type="term" value="C:membrane"/>
    <property type="evidence" value="ECO:0007669"/>
    <property type="project" value="UniProtKB-SubCell"/>
</dbReference>
<comment type="domain">
    <text evidence="8">The DHHC domain is required for palmitoyltransferase activity.</text>
</comment>
<comment type="similarity">
    <text evidence="8">Belongs to the DHHC palmitoyltransferase family.</text>
</comment>
<keyword evidence="8" id="KW-0012">Acyltransferase</keyword>
<evidence type="ECO:0000313" key="10">
    <source>
        <dbReference type="EMBL" id="CAI5729582.1"/>
    </source>
</evidence>
<dbReference type="Pfam" id="PF01529">
    <property type="entry name" value="DHHC"/>
    <property type="match status" value="1"/>
</dbReference>
<keyword evidence="2 8" id="KW-0812">Transmembrane</keyword>
<dbReference type="Gene3D" id="1.25.40.20">
    <property type="entry name" value="Ankyrin repeat-containing domain"/>
    <property type="match status" value="2"/>
</dbReference>
<dbReference type="PANTHER" id="PTHR24161">
    <property type="entry name" value="ANK_REP_REGION DOMAIN-CONTAINING PROTEIN-RELATED"/>
    <property type="match status" value="1"/>
</dbReference>
<gene>
    <name evidence="10" type="ORF">PDE001_LOCUS4287</name>
</gene>
<dbReference type="Proteomes" id="UP001162029">
    <property type="component" value="Unassembled WGS sequence"/>
</dbReference>
<keyword evidence="11" id="KW-1185">Reference proteome</keyword>
<evidence type="ECO:0000313" key="11">
    <source>
        <dbReference type="Proteomes" id="UP001162029"/>
    </source>
</evidence>
<dbReference type="AlphaFoldDB" id="A0AAV0U1G2"/>
<proteinExistence type="inferred from homology"/>
<keyword evidence="6 8" id="KW-0472">Membrane</keyword>
<evidence type="ECO:0000256" key="4">
    <source>
        <dbReference type="ARBA" id="ARBA00022989"/>
    </source>
</evidence>
<evidence type="ECO:0000256" key="2">
    <source>
        <dbReference type="ARBA" id="ARBA00022692"/>
    </source>
</evidence>
<comment type="catalytic activity">
    <reaction evidence="8">
        <text>L-cysteinyl-[protein] + hexadecanoyl-CoA = S-hexadecanoyl-L-cysteinyl-[protein] + CoA</text>
        <dbReference type="Rhea" id="RHEA:36683"/>
        <dbReference type="Rhea" id="RHEA-COMP:10131"/>
        <dbReference type="Rhea" id="RHEA-COMP:11032"/>
        <dbReference type="ChEBI" id="CHEBI:29950"/>
        <dbReference type="ChEBI" id="CHEBI:57287"/>
        <dbReference type="ChEBI" id="CHEBI:57379"/>
        <dbReference type="ChEBI" id="CHEBI:74151"/>
        <dbReference type="EC" id="2.3.1.225"/>
    </reaction>
</comment>
<dbReference type="SUPFAM" id="SSF48403">
    <property type="entry name" value="Ankyrin repeat"/>
    <property type="match status" value="1"/>
</dbReference>
<feature type="transmembrane region" description="Helical" evidence="8">
    <location>
        <begin position="393"/>
        <end position="415"/>
    </location>
</feature>
<keyword evidence="5 7" id="KW-0040">ANK repeat</keyword>
<feature type="transmembrane region" description="Helical" evidence="8">
    <location>
        <begin position="555"/>
        <end position="576"/>
    </location>
</feature>
<feature type="transmembrane region" description="Helical" evidence="8">
    <location>
        <begin position="362"/>
        <end position="381"/>
    </location>
</feature>
<feature type="transmembrane region" description="Helical" evidence="8">
    <location>
        <begin position="492"/>
        <end position="515"/>
    </location>
</feature>
<evidence type="ECO:0000256" key="1">
    <source>
        <dbReference type="ARBA" id="ARBA00004141"/>
    </source>
</evidence>
<protein>
    <recommendedName>
        <fullName evidence="8">Palmitoyltransferase</fullName>
        <ecNumber evidence="8">2.3.1.225</ecNumber>
    </recommendedName>
</protein>
<dbReference type="InterPro" id="IPR001594">
    <property type="entry name" value="Palmitoyltrfase_DHHC"/>
</dbReference>
<comment type="subcellular location">
    <subcellularLocation>
        <location evidence="1">Membrane</location>
        <topology evidence="1">Multi-pass membrane protein</topology>
    </subcellularLocation>
</comment>
<dbReference type="SMART" id="SM00248">
    <property type="entry name" value="ANK"/>
    <property type="match status" value="4"/>
</dbReference>
<comment type="caution">
    <text evidence="10">The sequence shown here is derived from an EMBL/GenBank/DDBJ whole genome shotgun (WGS) entry which is preliminary data.</text>
</comment>
<feature type="repeat" description="ANK" evidence="7">
    <location>
        <begin position="171"/>
        <end position="203"/>
    </location>
</feature>
<evidence type="ECO:0000256" key="5">
    <source>
        <dbReference type="ARBA" id="ARBA00023043"/>
    </source>
</evidence>
<keyword evidence="3" id="KW-0677">Repeat</keyword>
<evidence type="ECO:0000256" key="7">
    <source>
        <dbReference type="PROSITE-ProRule" id="PRU00023"/>
    </source>
</evidence>
<keyword evidence="4 8" id="KW-1133">Transmembrane helix</keyword>
<evidence type="ECO:0000256" key="3">
    <source>
        <dbReference type="ARBA" id="ARBA00022737"/>
    </source>
</evidence>
<dbReference type="PROSITE" id="PS50088">
    <property type="entry name" value="ANK_REPEAT"/>
    <property type="match status" value="1"/>
</dbReference>
<evidence type="ECO:0000256" key="6">
    <source>
        <dbReference type="ARBA" id="ARBA00023136"/>
    </source>
</evidence>
<dbReference type="Pfam" id="PF12796">
    <property type="entry name" value="Ank_2"/>
    <property type="match status" value="1"/>
</dbReference>
<evidence type="ECO:0000256" key="8">
    <source>
        <dbReference type="RuleBase" id="RU079119"/>
    </source>
</evidence>
<organism evidence="10 11">
    <name type="scientific">Peronospora destructor</name>
    <dbReference type="NCBI Taxonomy" id="86335"/>
    <lineage>
        <taxon>Eukaryota</taxon>
        <taxon>Sar</taxon>
        <taxon>Stramenopiles</taxon>
        <taxon>Oomycota</taxon>
        <taxon>Peronosporomycetes</taxon>
        <taxon>Peronosporales</taxon>
        <taxon>Peronosporaceae</taxon>
        <taxon>Peronospora</taxon>
    </lineage>
</organism>
<evidence type="ECO:0000259" key="9">
    <source>
        <dbReference type="Pfam" id="PF01529"/>
    </source>
</evidence>
<accession>A0AAV0U1G2</accession>
<dbReference type="GO" id="GO:0019706">
    <property type="term" value="F:protein-cysteine S-palmitoyltransferase activity"/>
    <property type="evidence" value="ECO:0007669"/>
    <property type="project" value="UniProtKB-EC"/>
</dbReference>
<reference evidence="10" key="1">
    <citation type="submission" date="2022-12" db="EMBL/GenBank/DDBJ databases">
        <authorList>
            <person name="Webb A."/>
        </authorList>
    </citation>
    <scope>NUCLEOTIDE SEQUENCE</scope>
    <source>
        <strain evidence="10">Pd1</strain>
    </source>
</reference>
<feature type="transmembrane region" description="Helical" evidence="8">
    <location>
        <begin position="246"/>
        <end position="275"/>
    </location>
</feature>
<sequence length="689" mass="76394">MNVNYDGQTAFDAAANGDFPLVVLLWGMAMAVQPQPVDLLAAKDKCGNNLVHYAAASGDDTCDTMHFLMQQMQASGRQQVLMDAKNDAGETPLMRAAHAGNLRLSSTLLQSKYVNLLAQDARGNSAAHHAAAQGHLWMLHFLLEAEQRRNAALARTEQHVEEMTPGGYSLQHRNLLHYACMSEYKPIVQYLLTRGFDARETDAEGKTCLDLAKQRNLLWMEDLLTDEAKAANPPTHMCKTRTIVAVLHGALLLAILVTSYWLVWWLALPLILMALGKLLLAFRRMGHGHGGHAHGGHFHGADSKNFVNMHPSKRNVVVAMNISLEEIEEGPTKAMSARSTKVKDEVSVGSHTLTRAQPESAMGIWMAWVGLFTMFYIVLWVDPTYKDFMDSHIIFLGITGGMEVAFLVVWAKLALLYPTDPGRISTYEHDVKAMLDKASQAEPPDMAKFCRTCLVMKPIRSKHCNQCGICVARHDHHCAWINRCVGYGNHRLFFSFLLLHCIVLGIYAAAAILVLSDATHNLHAERVESDESGTSGSLSAMDIWIEIPSVVSKHLLVVMVLVWSVIAFVALTIMVYQHSHNIVKNLTINEQMNWRRYAYMTEKPVSTSNGSESSKQSARVVMSNPFDRGFKLNVAEFLFRSGSSAVNYHKIFTVVARDFSVSSSVTIAAKEMSVASGEARDNNDLSDIV</sequence>
<dbReference type="PANTHER" id="PTHR24161:SF85">
    <property type="entry name" value="PALMITOYLTRANSFERASE HIP14"/>
    <property type="match status" value="1"/>
</dbReference>
<name>A0AAV0U1G2_9STRA</name>
<feature type="domain" description="Palmitoyltransferase DHHC" evidence="9">
    <location>
        <begin position="447"/>
        <end position="594"/>
    </location>
</feature>
<keyword evidence="8" id="KW-0808">Transferase</keyword>
<dbReference type="PROSITE" id="PS50216">
    <property type="entry name" value="DHHC"/>
    <property type="match status" value="1"/>
</dbReference>